<dbReference type="Proteomes" id="UP000034164">
    <property type="component" value="Unassembled WGS sequence"/>
</dbReference>
<organism evidence="2 3">
    <name type="scientific">[Emmonsia] crescens</name>
    <dbReference type="NCBI Taxonomy" id="73230"/>
    <lineage>
        <taxon>Eukaryota</taxon>
        <taxon>Fungi</taxon>
        <taxon>Dikarya</taxon>
        <taxon>Ascomycota</taxon>
        <taxon>Pezizomycotina</taxon>
        <taxon>Eurotiomycetes</taxon>
        <taxon>Eurotiomycetidae</taxon>
        <taxon>Onygenales</taxon>
        <taxon>Ajellomycetaceae</taxon>
        <taxon>Emergomyces</taxon>
    </lineage>
</organism>
<dbReference type="VEuPathDB" id="FungiDB:EMCG_03902"/>
<proteinExistence type="predicted"/>
<feature type="transmembrane region" description="Helical" evidence="1">
    <location>
        <begin position="17"/>
        <end position="34"/>
    </location>
</feature>
<comment type="caution">
    <text evidence="2">The sequence shown here is derived from an EMBL/GenBank/DDBJ whole genome shotgun (WGS) entry which is preliminary data.</text>
</comment>
<dbReference type="EMBL" id="LCZI01001282">
    <property type="protein sequence ID" value="KKZ61501.1"/>
    <property type="molecule type" value="Genomic_DNA"/>
</dbReference>
<keyword evidence="1" id="KW-0472">Membrane</keyword>
<sequence>MSVDAASLCRWTLTRGPSMYLIAFVVTICIYLNVKSLSGGFSGSNSQVDMKDMQSITTVTSCPSLKPNLIMSAVDGAKLQDQIFIFMQSLELALGRELLSTHATKHTACPPAKVLVKIITPPDVTRNLPDGFKALLERYPSLEFVGVLPEIDAPVVMRRFRGFANFVGGVPSVWDKILVCDLDVAFQRNPFNMAMKRGIELLYFAEWRGLKIGQCKVHVGWFHACSRFYMSKTQEEAYKPLDRICAGTTYGTAMAVAVYLRTMAAELMWSKYECNDQAIHIHIFYSKLLDAKLTQAGLGHAWMVPNEEALFGTVGTTPILTFNEWGEALNERGEVQYAVHQYKTHRLLSQIIWKRYGWMAEVSGKAVHPIPGLLEDEEWSKAMSTGSEKLPRFKLGNATSELCTAEGSLCSCRYEDCQMDYGEFEP</sequence>
<dbReference type="OrthoDB" id="4155711at2759"/>
<keyword evidence="1" id="KW-0812">Transmembrane</keyword>
<protein>
    <submittedName>
        <fullName evidence="2">Uncharacterized protein</fullName>
    </submittedName>
</protein>
<evidence type="ECO:0000313" key="3">
    <source>
        <dbReference type="Proteomes" id="UP000034164"/>
    </source>
</evidence>
<gene>
    <name evidence="2" type="ORF">EMCG_03902</name>
</gene>
<dbReference type="AlphaFoldDB" id="A0A0G2J827"/>
<evidence type="ECO:0000256" key="1">
    <source>
        <dbReference type="SAM" id="Phobius"/>
    </source>
</evidence>
<name>A0A0G2J827_9EURO</name>
<evidence type="ECO:0000313" key="2">
    <source>
        <dbReference type="EMBL" id="KKZ61501.1"/>
    </source>
</evidence>
<keyword evidence="1" id="KW-1133">Transmembrane helix</keyword>
<reference evidence="3" key="1">
    <citation type="journal article" date="2015" name="PLoS Genet.">
        <title>The dynamic genome and transcriptome of the human fungal pathogen Blastomyces and close relative Emmonsia.</title>
        <authorList>
            <person name="Munoz J.F."/>
            <person name="Gauthier G.M."/>
            <person name="Desjardins C.A."/>
            <person name="Gallo J.E."/>
            <person name="Holder J."/>
            <person name="Sullivan T.D."/>
            <person name="Marty A.J."/>
            <person name="Carmen J.C."/>
            <person name="Chen Z."/>
            <person name="Ding L."/>
            <person name="Gujja S."/>
            <person name="Magrini V."/>
            <person name="Misas E."/>
            <person name="Mitreva M."/>
            <person name="Priest M."/>
            <person name="Saif S."/>
            <person name="Whiston E.A."/>
            <person name="Young S."/>
            <person name="Zeng Q."/>
            <person name="Goldman W.E."/>
            <person name="Mardis E.R."/>
            <person name="Taylor J.W."/>
            <person name="McEwen J.G."/>
            <person name="Clay O.K."/>
            <person name="Klein B.S."/>
            <person name="Cuomo C.A."/>
        </authorList>
    </citation>
    <scope>NUCLEOTIDE SEQUENCE [LARGE SCALE GENOMIC DNA]</scope>
    <source>
        <strain evidence="3">UAMH 3008</strain>
    </source>
</reference>
<accession>A0A0G2J827</accession>